<dbReference type="EMBL" id="CACVKT020006353">
    <property type="protein sequence ID" value="CAC5400996.1"/>
    <property type="molecule type" value="Genomic_DNA"/>
</dbReference>
<accession>A0A6J8CZH9</accession>
<reference evidence="1 2" key="1">
    <citation type="submission" date="2020-06" db="EMBL/GenBank/DDBJ databases">
        <authorList>
            <person name="Li R."/>
            <person name="Bekaert M."/>
        </authorList>
    </citation>
    <scope>NUCLEOTIDE SEQUENCE [LARGE SCALE GENOMIC DNA]</scope>
    <source>
        <strain evidence="2">wild</strain>
    </source>
</reference>
<proteinExistence type="predicted"/>
<name>A0A6J8CZH9_MYTCO</name>
<dbReference type="Proteomes" id="UP000507470">
    <property type="component" value="Unassembled WGS sequence"/>
</dbReference>
<evidence type="ECO:0008006" key="3">
    <source>
        <dbReference type="Google" id="ProtNLM"/>
    </source>
</evidence>
<organism evidence="1 2">
    <name type="scientific">Mytilus coruscus</name>
    <name type="common">Sea mussel</name>
    <dbReference type="NCBI Taxonomy" id="42192"/>
    <lineage>
        <taxon>Eukaryota</taxon>
        <taxon>Metazoa</taxon>
        <taxon>Spiralia</taxon>
        <taxon>Lophotrochozoa</taxon>
        <taxon>Mollusca</taxon>
        <taxon>Bivalvia</taxon>
        <taxon>Autobranchia</taxon>
        <taxon>Pteriomorphia</taxon>
        <taxon>Mytilida</taxon>
        <taxon>Mytiloidea</taxon>
        <taxon>Mytilidae</taxon>
        <taxon>Mytilinae</taxon>
        <taxon>Mytilus</taxon>
    </lineage>
</organism>
<protein>
    <recommendedName>
        <fullName evidence="3">SGNH hydrolase-type esterase domain-containing protein</fullName>
    </recommendedName>
</protein>
<dbReference type="InterPro" id="IPR036514">
    <property type="entry name" value="SGNH_hydro_sf"/>
</dbReference>
<dbReference type="SUPFAM" id="SSF52266">
    <property type="entry name" value="SGNH hydrolase"/>
    <property type="match status" value="1"/>
</dbReference>
<dbReference type="AlphaFoldDB" id="A0A6J8CZH9"/>
<gene>
    <name evidence="1" type="ORF">MCOR_35131</name>
</gene>
<keyword evidence="2" id="KW-1185">Reference proteome</keyword>
<dbReference type="OrthoDB" id="6211192at2759"/>
<dbReference type="InterPro" id="IPR052925">
    <property type="entry name" value="Phage_Integrase-like_Recomb"/>
</dbReference>
<evidence type="ECO:0000313" key="2">
    <source>
        <dbReference type="Proteomes" id="UP000507470"/>
    </source>
</evidence>
<sequence length="435" mass="49267">MLRRTARKRKAKGQEITLPRNTTTRAEILTTGHKTKTSMPRPPTFFDSYVYGWTNPFTQPTQPGSNPRQRPANAFMGHGAYPIRIKCLEACLVRINKEVKADAMLWLQFLDTFNGQCFSLKEFGYQMIFYSFSDSSGNQYLGCGAFFNVCVCKTRYELSLFKAAFSLAFHGLFRVGELVVTNSLQSHTLQLSDIHILSGLLQVGIPSSKTDQLGKGSNIWIYPQSDLMICPVKLVSIVGDPVNVWIVGSSIVKHAFVTARDRPGGVNLGLGRLNASFWWQGKGGMVVKHVKGQLRTMKKYEDPPHFLVLHVADIGSSKVGFLRNEIKNMIRWIMKEFPNSKLVWSQILTRLKWRHSNDRKAMDLCRYRINNSIAVFIISCGGYYIKHPDIHADQKFFQSDGVHLSSLGNELWLNILQGAMEHFIQKKDCASTFPC</sequence>
<dbReference type="Gene3D" id="3.40.50.1110">
    <property type="entry name" value="SGNH hydrolase"/>
    <property type="match status" value="1"/>
</dbReference>
<dbReference type="PANTHER" id="PTHR34605">
    <property type="entry name" value="PHAGE_INTEGRASE DOMAIN-CONTAINING PROTEIN"/>
    <property type="match status" value="1"/>
</dbReference>
<evidence type="ECO:0000313" key="1">
    <source>
        <dbReference type="EMBL" id="CAC5400996.1"/>
    </source>
</evidence>
<dbReference type="PANTHER" id="PTHR34605:SF3">
    <property type="entry name" value="P CELL-TYPE AGGLUTINATION PROTEIN MAP4-LIKE-RELATED"/>
    <property type="match status" value="1"/>
</dbReference>